<dbReference type="PANTHER" id="PTHR12029">
    <property type="entry name" value="RNA METHYLTRANSFERASE"/>
    <property type="match status" value="1"/>
</dbReference>
<dbReference type="Proteomes" id="UP001318860">
    <property type="component" value="Unassembled WGS sequence"/>
</dbReference>
<proteinExistence type="predicted"/>
<keyword evidence="2" id="KW-0808">Transferase</keyword>
<feature type="transmembrane region" description="Helical" evidence="3">
    <location>
        <begin position="70"/>
        <end position="92"/>
    </location>
</feature>
<comment type="caution">
    <text evidence="5">The sequence shown here is derived from an EMBL/GenBank/DDBJ whole genome shotgun (WGS) entry which is preliminary data.</text>
</comment>
<dbReference type="CDD" id="cd18091">
    <property type="entry name" value="SpoU-like_TRM3-like"/>
    <property type="match status" value="1"/>
</dbReference>
<evidence type="ECO:0000313" key="6">
    <source>
        <dbReference type="Proteomes" id="UP001318860"/>
    </source>
</evidence>
<dbReference type="SUPFAM" id="SSF75217">
    <property type="entry name" value="alpha/beta knot"/>
    <property type="match status" value="1"/>
</dbReference>
<name>A0ABR0WFL4_REHGL</name>
<feature type="transmembrane region" description="Helical" evidence="3">
    <location>
        <begin position="39"/>
        <end position="63"/>
    </location>
</feature>
<keyword evidence="6" id="KW-1185">Reference proteome</keyword>
<keyword evidence="1" id="KW-0489">Methyltransferase</keyword>
<feature type="transmembrane region" description="Helical" evidence="3">
    <location>
        <begin position="288"/>
        <end position="309"/>
    </location>
</feature>
<feature type="domain" description="tRNA/rRNA methyltransferase SpoU type" evidence="4">
    <location>
        <begin position="1698"/>
        <end position="1850"/>
    </location>
</feature>
<reference evidence="5 6" key="1">
    <citation type="journal article" date="2021" name="Comput. Struct. Biotechnol. J.">
        <title>De novo genome assembly of the potent medicinal plant Rehmannia glutinosa using nanopore technology.</title>
        <authorList>
            <person name="Ma L."/>
            <person name="Dong C."/>
            <person name="Song C."/>
            <person name="Wang X."/>
            <person name="Zheng X."/>
            <person name="Niu Y."/>
            <person name="Chen S."/>
            <person name="Feng W."/>
        </authorList>
    </citation>
    <scope>NUCLEOTIDE SEQUENCE [LARGE SCALE GENOMIC DNA]</scope>
    <source>
        <strain evidence="5">DH-2019</strain>
    </source>
</reference>
<evidence type="ECO:0000256" key="1">
    <source>
        <dbReference type="ARBA" id="ARBA00022603"/>
    </source>
</evidence>
<keyword evidence="3" id="KW-1133">Transmembrane helix</keyword>
<dbReference type="InterPro" id="IPR029028">
    <property type="entry name" value="Alpha/beta_knot_MTases"/>
</dbReference>
<feature type="transmembrane region" description="Helical" evidence="3">
    <location>
        <begin position="114"/>
        <end position="137"/>
    </location>
</feature>
<protein>
    <recommendedName>
        <fullName evidence="4">tRNA/rRNA methyltransferase SpoU type domain-containing protein</fullName>
    </recommendedName>
</protein>
<dbReference type="InterPro" id="IPR045330">
    <property type="entry name" value="TRM3/TARBP1"/>
</dbReference>
<evidence type="ECO:0000313" key="5">
    <source>
        <dbReference type="EMBL" id="KAK6146391.1"/>
    </source>
</evidence>
<dbReference type="PANTHER" id="PTHR12029:SF11">
    <property type="entry name" value="METHYLTRANSFERASE TARBP1-RELATED"/>
    <property type="match status" value="1"/>
</dbReference>
<evidence type="ECO:0000256" key="2">
    <source>
        <dbReference type="ARBA" id="ARBA00022679"/>
    </source>
</evidence>
<dbReference type="EMBL" id="JABTTQ020000011">
    <property type="protein sequence ID" value="KAK6146391.1"/>
    <property type="molecule type" value="Genomic_DNA"/>
</dbReference>
<dbReference type="Pfam" id="PF00588">
    <property type="entry name" value="SpoU_methylase"/>
    <property type="match status" value="1"/>
</dbReference>
<keyword evidence="3" id="KW-0472">Membrane</keyword>
<evidence type="ECO:0000259" key="4">
    <source>
        <dbReference type="Pfam" id="PF00588"/>
    </source>
</evidence>
<gene>
    <name evidence="5" type="ORF">DH2020_020260</name>
</gene>
<dbReference type="Gene3D" id="3.40.1280.10">
    <property type="match status" value="1"/>
</dbReference>
<dbReference type="InterPro" id="IPR001537">
    <property type="entry name" value="SpoU_MeTrfase"/>
</dbReference>
<dbReference type="InterPro" id="IPR029026">
    <property type="entry name" value="tRNA_m1G_MTases_N"/>
</dbReference>
<dbReference type="InterPro" id="IPR044748">
    <property type="entry name" value="Trm3/TARBP1_C"/>
</dbReference>
<accession>A0ABR0WFL4</accession>
<organism evidence="5 6">
    <name type="scientific">Rehmannia glutinosa</name>
    <name type="common">Chinese foxglove</name>
    <dbReference type="NCBI Taxonomy" id="99300"/>
    <lineage>
        <taxon>Eukaryota</taxon>
        <taxon>Viridiplantae</taxon>
        <taxon>Streptophyta</taxon>
        <taxon>Embryophyta</taxon>
        <taxon>Tracheophyta</taxon>
        <taxon>Spermatophyta</taxon>
        <taxon>Magnoliopsida</taxon>
        <taxon>eudicotyledons</taxon>
        <taxon>Gunneridae</taxon>
        <taxon>Pentapetalae</taxon>
        <taxon>asterids</taxon>
        <taxon>lamiids</taxon>
        <taxon>Lamiales</taxon>
        <taxon>Orobanchaceae</taxon>
        <taxon>Rehmannieae</taxon>
        <taxon>Rehmannia</taxon>
    </lineage>
</organism>
<keyword evidence="3" id="KW-0812">Transmembrane</keyword>
<sequence length="1863" mass="211612">MILAASLRVISSVRPYLYNGLALFILNSFHQLRLPSISAIIILVVSTIPIICVSLMKLLGFLLSSQHTQLVIFLFPSISAIILAFSAFSYVFSTLCDLDHSLHFPFNWEAPQDLHTHLLLCISFVVLQNLTLLNIALSKHLVINQLDSKYKFISRYNVSLRICLNILENIAAFLTLVAVLPIGLATRTELSFETEKGRRKIEERRPVDRWSRLSILDYTCTHIVVVILEVVFRRVPPDAIPPMIDCILVSTSASPSSFFSDLLKEFPNLTERYFSAGANYMRMFVTSLFLDVIFQYLTLMIFHYLYLVYKLKLEGFFMKIWKSCKLLFSMGSLERRDAYNVLSLYLSFSSPTDEPEDVTVGGREETFDLRADQEFWDEIKRGLLDKESLVRKQSLHILKMTLNLSNERKCYSCILEQVSDESGSNSHMMSKKMRWADKEAQSLGVGKKCNHHESSFTGWYRWEAFVFLYEMLEEYGTHLVEAAWNHQINLWLRSLLPSENSVISVNEELYHNRMATAEQTFEWLAILWERGFCHDNPQVRCLIMQSFLAVDWENYGGIVKLVAKDFLLGPLIRGLNDPVHHRGFGVKEVYSSWAIEAAARFLSQYASYMEGRQHISFLIDLSSIPKTHSFGRAGLMCLVECIASAACGVIKRNNHEIKQLFDATTDEIVDEFAPNIRADLLEVLRFVLECSKQHFNPKYRNQVCAKTLAAAASVMTGTDIPLKILLHFIASLPREHTDYDGSLRYVVQKWLRGPNLKLLKAIDGFPWNFISYQHPLDSLFTYDDEELEAWGSEARRWARVLFLVVEGREHFSPILKFIQDHGGDVCKQKNSLEWVPVKFLILISSLIEEFQVIQGRTAMYRVTRRIKRDLDFPSMVDNRSFTEESIVFDKFAAVLFSFLEELVSFTKLSCSVFWWGVVTEDMILPGSIKGKLGGPSQRRLPSSLCTSVLEAITAIKTLASLLRWCVQFRTDGLTSSAQSFLWNLCWKIITTPAPKSEVEGEICIAAYEACAYALKDLVSVFSPLSLDLAANNDNSFPSEADGKALLDVFVSTFIHNINNVIDGGNLARSRRAILMNWKWSCLESLLSIPNHALCNGVHPQMCKLYFSDTVVTQIFGDLVESLENAGEASALSMLRSVRLSMELFDSKRMWPSISSSDGMTIEMMWLLVHSSWILHISCNKRRVAPIAALLSSVLHYSVFGDERMHEVNNVPGPMKWFVEKILEEGTKSPRTIRLAALHLCGLWLAYPNTIKYYINELKLLTFYGSVAFDEDFEAELAENYDARTEVSVLSRSLDPELTDVFINTELYARVSVAVLFAKLADCLDKSTAGNEDNFAVIASGKMFLLELLNSVVNDKDLSKELYKKYSAIHRRKVRAWQMICALSRFVDLDIVEQVTSSLHSSIHRNNLPSVRQYLETFAIYIYLKFPSLVGQQLVSQLRNCDLRPQALSSYVFIAANVILHANKENGHLDELLPPIIPLLTTHHHTLRGFTQILVYQVLENLLPDSNSSSCASMSLERRCFVGLKHYLAYNSDCARLRASMDSYLNSFDPVKSVSPAGIFTDRIEELEFECVSTTLMDRVIDFLNDTREDLRCSMANDAAAIKSESIQIEGDPTLSEILNSNGGQSVIQLDKELLYDFQRKINFSNNEMQDSTSTVLLDKKISYGSLLDMEKEDQLLDQLLHSRGMVVEMLKESRQQIILLASLVDRIPNLAGLARTCEVFRAAGLGIADKNVLNDKQFQLIRYLLLNHLCFLSVTAEKWVPVVEVPVGTMKVFLEKKKQEGFAILGLEQTANSIPLDQYNFPTKTVLVLGREKEGIPVEIIHILDACIEIPQLGVVRSLNVHVSGAIALWEYTRQQRLVLNST</sequence>
<evidence type="ECO:0000256" key="3">
    <source>
        <dbReference type="SAM" id="Phobius"/>
    </source>
</evidence>
<feature type="transmembrane region" description="Helical" evidence="3">
    <location>
        <begin position="215"/>
        <end position="232"/>
    </location>
</feature>
<feature type="transmembrane region" description="Helical" evidence="3">
    <location>
        <begin position="158"/>
        <end position="184"/>
    </location>
</feature>